<dbReference type="InterPro" id="IPR046692">
    <property type="entry name" value="DUF6562"/>
</dbReference>
<evidence type="ECO:0000313" key="3">
    <source>
        <dbReference type="EMBL" id="KWR56591.1"/>
    </source>
</evidence>
<dbReference type="PATRIC" id="fig|46506.5.peg.972"/>
<accession>A0A120A3B6</accession>
<dbReference type="AlphaFoldDB" id="A0A120A3B6"/>
<dbReference type="Pfam" id="PF20200">
    <property type="entry name" value="DUF6562"/>
    <property type="match status" value="1"/>
</dbReference>
<dbReference type="RefSeq" id="WP_082709263.1">
    <property type="nucleotide sequence ID" value="NZ_LRGC01000003.1"/>
</dbReference>
<evidence type="ECO:0000259" key="2">
    <source>
        <dbReference type="Pfam" id="PF20200"/>
    </source>
</evidence>
<feature type="chain" id="PRO_5007163431" description="DUF6562 domain-containing protein" evidence="1">
    <location>
        <begin position="18"/>
        <end position="1029"/>
    </location>
</feature>
<feature type="domain" description="DUF6562" evidence="2">
    <location>
        <begin position="96"/>
        <end position="306"/>
    </location>
</feature>
<dbReference type="EMBL" id="LRGC01000003">
    <property type="protein sequence ID" value="KWR56591.1"/>
    <property type="molecule type" value="Genomic_DNA"/>
</dbReference>
<dbReference type="STRING" id="46506.AA415_00900"/>
<keyword evidence="1" id="KW-0732">Signal</keyword>
<reference evidence="3 4" key="1">
    <citation type="journal article" date="2016" name="BMC Genomics">
        <title>Type VI secretion systems of human gut Bacteroidales segregate into three genetic architectures, two of which are contained on mobile genetic elements.</title>
        <authorList>
            <person name="Coyne M.J."/>
            <person name="Roelofs K.G."/>
            <person name="Comstock L.E."/>
        </authorList>
    </citation>
    <scope>NUCLEOTIDE SEQUENCE [LARGE SCALE GENOMIC DNA]</scope>
    <source>
        <strain evidence="3 4">CL09T03C01</strain>
    </source>
</reference>
<protein>
    <recommendedName>
        <fullName evidence="2">DUF6562 domain-containing protein</fullName>
    </recommendedName>
</protein>
<organism evidence="3 4">
    <name type="scientific">Bacteroides stercoris</name>
    <dbReference type="NCBI Taxonomy" id="46506"/>
    <lineage>
        <taxon>Bacteria</taxon>
        <taxon>Pseudomonadati</taxon>
        <taxon>Bacteroidota</taxon>
        <taxon>Bacteroidia</taxon>
        <taxon>Bacteroidales</taxon>
        <taxon>Bacteroidaceae</taxon>
        <taxon>Bacteroides</taxon>
    </lineage>
</organism>
<dbReference type="SUPFAM" id="SSF51126">
    <property type="entry name" value="Pectin lyase-like"/>
    <property type="match status" value="1"/>
</dbReference>
<feature type="signal peptide" evidence="1">
    <location>
        <begin position="1"/>
        <end position="17"/>
    </location>
</feature>
<keyword evidence="4" id="KW-1185">Reference proteome</keyword>
<dbReference type="Gene3D" id="2.160.20.110">
    <property type="match status" value="1"/>
</dbReference>
<dbReference type="InterPro" id="IPR011050">
    <property type="entry name" value="Pectin_lyase_fold/virulence"/>
</dbReference>
<sequence precursor="true">MKKCFLLMAGIILLVFAACQSDELANGGRNGEVAASFSVQLPGNGNNAVTRAATAGDGTSVNRCIMEIYLNDELYSRQIGAIQPDGLTAGFDIRLVTSQTYKFVFWADHVESVEGDAIKTDLHYNTADLRNISMQGDYNGSGKDDTRDAFFASLEKLVTNAFSESVELTRPFGQLNIKTEDLASIPDNQKEEFVPVTADLSFKNLYTGFNAATGDLLGEPTAVAYKAASAVADANGNLTVDYLFAPNTAGGQHLVNMTLAVYNAAGGQITTKALNNIPVQRNYKTNVTGNLLTVDGKVNVMVTPAFSSPALSEKVIEVASVSEVAEALKTNTNVVVMEAPKEAATISLPKYESEDVAVSITLPETSNDITINYATETGGDSKNAPKELNITAPSVSKIIIDASESTVTLNGQSYTAVEATTADNTLIVGKDVTVADLTVKKGNVEIYGTVNNISFTDNGGYVTVYSVSTAAQLKAAGALVTQKKCRKIVLTADIDLNGSSENLWEPMNAEYNALKNGEANLEEFDGGNHTIRNLYVDNVTNKTNTKGNYYGGLFYVLNGTVKDLTIDGATVTCFRGAALIGRLDAGLVENCHVKNARIYSEQKAGGLAGYVNNSSQDLIIRGCSASDITLDKLSSMDEAYMMGGFIGYLQSYERNTLIENNSVSNIAINYIYTSPDEVTDKVADMEQTYCHAFIGNVINTSKKDESYNKYSVVLKNNRVDKQLENAVTCDRTNNYIGWWAGDYNLNGNNVSYSTKLVIDGEIMDRWIEVKRVANLLRTGGDISIYRYVDLTKNNESSQEINITAETVLTLEKNAVLIVGKQQVNNKSKLTVKGAGAMKATDYLLMNETGAELIIEGGIFTATSATDANGVAVYNQGKCTVNSGVFDAPGFTLMNTGNADMTVTGGTVKCGGIKTGYALMAAGSAAKLTVSGGDIEAIQSIGGAQVNISGGSVYCEGVYYALYNEGGNTSISGGYFYSPTGKNIYVASGTVKTTGGYFSDKSAPLESGYKFQDVSVTENGNQYNYQVVSE</sequence>
<comment type="caution">
    <text evidence="3">The sequence shown here is derived from an EMBL/GenBank/DDBJ whole genome shotgun (WGS) entry which is preliminary data.</text>
</comment>
<evidence type="ECO:0000313" key="4">
    <source>
        <dbReference type="Proteomes" id="UP000056419"/>
    </source>
</evidence>
<gene>
    <name evidence="3" type="ORF">AA415_00900</name>
</gene>
<proteinExistence type="predicted"/>
<evidence type="ECO:0000256" key="1">
    <source>
        <dbReference type="SAM" id="SignalP"/>
    </source>
</evidence>
<dbReference type="Proteomes" id="UP000056419">
    <property type="component" value="Unassembled WGS sequence"/>
</dbReference>
<name>A0A120A3B6_BACSE</name>
<dbReference type="PROSITE" id="PS51257">
    <property type="entry name" value="PROKAR_LIPOPROTEIN"/>
    <property type="match status" value="1"/>
</dbReference>